<name>A0A5N7CN68_PETAA</name>
<keyword evidence="2" id="KW-0012">Acyltransferase</keyword>
<dbReference type="AlphaFoldDB" id="A0A5N7CN68"/>
<reference evidence="4" key="1">
    <citation type="submission" date="2019-04" db="EMBL/GenBank/DDBJ databases">
        <title>Friends and foes A comparative genomics studyof 23 Aspergillus species from section Flavi.</title>
        <authorList>
            <consortium name="DOE Joint Genome Institute"/>
            <person name="Kjaerbolling I."/>
            <person name="Vesth T."/>
            <person name="Frisvad J.C."/>
            <person name="Nybo J.L."/>
            <person name="Theobald S."/>
            <person name="Kildgaard S."/>
            <person name="Isbrandt T."/>
            <person name="Kuo A."/>
            <person name="Sato A."/>
            <person name="Lyhne E.K."/>
            <person name="Kogle M.E."/>
            <person name="Wiebenga A."/>
            <person name="Kun R.S."/>
            <person name="Lubbers R.J."/>
            <person name="Makela M.R."/>
            <person name="Barry K."/>
            <person name="Chovatia M."/>
            <person name="Clum A."/>
            <person name="Daum C."/>
            <person name="Haridas S."/>
            <person name="He G."/>
            <person name="LaButti K."/>
            <person name="Lipzen A."/>
            <person name="Mondo S."/>
            <person name="Riley R."/>
            <person name="Salamov A."/>
            <person name="Simmons B.A."/>
            <person name="Magnuson J.K."/>
            <person name="Henrissat B."/>
            <person name="Mortensen U.H."/>
            <person name="Larsen T.O."/>
            <person name="Devries R.P."/>
            <person name="Grigoriev I.V."/>
            <person name="Machida M."/>
            <person name="Baker S.E."/>
            <person name="Andersen M.R."/>
        </authorList>
    </citation>
    <scope>NUCLEOTIDE SEQUENCE [LARGE SCALE GENOMIC DNA]</scope>
    <source>
        <strain evidence="4">IBT 14317</strain>
    </source>
</reference>
<dbReference type="Proteomes" id="UP000326877">
    <property type="component" value="Unassembled WGS sequence"/>
</dbReference>
<dbReference type="InterPro" id="IPR054710">
    <property type="entry name" value="Tri101-like_N"/>
</dbReference>
<evidence type="ECO:0000313" key="4">
    <source>
        <dbReference type="EMBL" id="KAE8395555.1"/>
    </source>
</evidence>
<dbReference type="Pfam" id="PF22664">
    <property type="entry name" value="TRI-like_N"/>
    <property type="match status" value="1"/>
</dbReference>
<feature type="domain" description="Trichothecene 3-O-acetyltransferase-like N-terminal" evidence="3">
    <location>
        <begin position="20"/>
        <end position="176"/>
    </location>
</feature>
<dbReference type="PANTHER" id="PTHR31896:SF64">
    <property type="entry name" value="TRICHOTHECENE 3-O-ACETYLTRANSFERASE"/>
    <property type="match status" value="1"/>
</dbReference>
<protein>
    <submittedName>
        <fullName evidence="4">Transferase family-domain-containing protein</fullName>
    </submittedName>
</protein>
<gene>
    <name evidence="4" type="ORF">BDV23DRAFT_178607</name>
</gene>
<organism evidence="4">
    <name type="scientific">Petromyces alliaceus</name>
    <name type="common">Aspergillus alliaceus</name>
    <dbReference type="NCBI Taxonomy" id="209559"/>
    <lineage>
        <taxon>Eukaryota</taxon>
        <taxon>Fungi</taxon>
        <taxon>Dikarya</taxon>
        <taxon>Ascomycota</taxon>
        <taxon>Pezizomycotina</taxon>
        <taxon>Eurotiomycetes</taxon>
        <taxon>Eurotiomycetidae</taxon>
        <taxon>Eurotiales</taxon>
        <taxon>Aspergillaceae</taxon>
        <taxon>Aspergillus</taxon>
        <taxon>Aspergillus subgen. Circumdati</taxon>
    </lineage>
</organism>
<proteinExistence type="predicted"/>
<dbReference type="PANTHER" id="PTHR31896">
    <property type="entry name" value="FAMILY REGULATORY PROTEIN, PUTATIVE (AFU_ORTHOLOGUE AFUA_3G14730)-RELATED"/>
    <property type="match status" value="1"/>
</dbReference>
<dbReference type="GO" id="GO:0016746">
    <property type="term" value="F:acyltransferase activity"/>
    <property type="evidence" value="ECO:0007669"/>
    <property type="project" value="UniProtKB-KW"/>
</dbReference>
<evidence type="ECO:0000259" key="3">
    <source>
        <dbReference type="Pfam" id="PF22664"/>
    </source>
</evidence>
<dbReference type="EMBL" id="ML735218">
    <property type="protein sequence ID" value="KAE8395555.1"/>
    <property type="molecule type" value="Genomic_DNA"/>
</dbReference>
<dbReference type="InterPro" id="IPR023213">
    <property type="entry name" value="CAT-like_dom_sf"/>
</dbReference>
<keyword evidence="1 4" id="KW-0808">Transferase</keyword>
<dbReference type="InterPro" id="IPR051283">
    <property type="entry name" value="Sec_Metabolite_Acyltrans"/>
</dbReference>
<evidence type="ECO:0000256" key="1">
    <source>
        <dbReference type="ARBA" id="ARBA00022679"/>
    </source>
</evidence>
<dbReference type="Gene3D" id="3.30.559.10">
    <property type="entry name" value="Chloramphenicol acetyltransferase-like domain"/>
    <property type="match status" value="2"/>
</dbReference>
<dbReference type="OrthoDB" id="1862401at2759"/>
<evidence type="ECO:0000256" key="2">
    <source>
        <dbReference type="ARBA" id="ARBA00023315"/>
    </source>
</evidence>
<sequence>MATFEHVQDVIGQLPILKSYSHILICFAVSDEKREAAIQHIERAVRLVMKTFPYLSGKVINEGSGSGSSGTFKVASSGEWESSEHVFVRVEDRTDVCPSYEELCAAHGPSSLLPGHLLSARKGFPESYQETEDDPAPVLDFQANIVRGGLLLDLAAQHNIIDGTGIFQIVNLLATALRGDKFPLFQIHEGNRDRRSLIRLLGPDEPLLDHSELKPPVIIKAPPPPEVLAPYKWRYYRFPLDSVNKIRELANNKPEDFDPSTTSISLNDAITAFCWQRITTIRLKRLETPTAYSKLSRAVDFRRVMKLTPAYLGHMVRICNTRLTFQEIVNSSLSRLASLLRKAVQEISKEYALRSYVTFIANEPDKSDIAYGGSFNPQTDFSCSSIAHVKVPDFGPLGTPGLIRRPTFGPLPCSSYVAPMLHGEGMEALVCLHENDIEALAADESWKELVEYVG</sequence>
<accession>A0A5N7CN68</accession>